<dbReference type="InterPro" id="IPR029472">
    <property type="entry name" value="Copia-like_N"/>
</dbReference>
<protein>
    <submittedName>
        <fullName evidence="3">Uncharacterized protein LOC107794412</fullName>
    </submittedName>
</protein>
<sequence>MVNSTSNSSSSSPMYTPETSSPLFLLPSDIPGVSLVIVPFFGTSLGGWRRSMIVSLSARNNIGFIDGSCTKHVVDSPQYRQWDMCNNMVISWLINSLSPDIAESVQHSKTAESIWKQFNNRHGTVSGTKVFEIKRELASTYQGTLDIASYFNKLKKLWDELGVMCTSHANSCVWAAKEAL</sequence>
<dbReference type="PANTHER" id="PTHR37610:SF6">
    <property type="entry name" value="GAG-POLYPEPTIDE OF LTR COPIA-TYPE-RELATED"/>
    <property type="match status" value="1"/>
</dbReference>
<gene>
    <name evidence="3" type="primary">LOC107794412</name>
</gene>
<dbReference type="PANTHER" id="PTHR37610">
    <property type="entry name" value="CCHC-TYPE DOMAIN-CONTAINING PROTEIN"/>
    <property type="match status" value="1"/>
</dbReference>
<proteinExistence type="predicted"/>
<reference evidence="2" key="1">
    <citation type="journal article" date="2014" name="Nat. Commun.">
        <title>The tobacco genome sequence and its comparison with those of tomato and potato.</title>
        <authorList>
            <person name="Sierro N."/>
            <person name="Battey J.N."/>
            <person name="Ouadi S."/>
            <person name="Bakaher N."/>
            <person name="Bovet L."/>
            <person name="Willig A."/>
            <person name="Goepfert S."/>
            <person name="Peitsch M.C."/>
            <person name="Ivanov N.V."/>
        </authorList>
    </citation>
    <scope>NUCLEOTIDE SEQUENCE [LARGE SCALE GENOMIC DNA]</scope>
</reference>
<evidence type="ECO:0000259" key="1">
    <source>
        <dbReference type="Pfam" id="PF14244"/>
    </source>
</evidence>
<evidence type="ECO:0000313" key="2">
    <source>
        <dbReference type="Proteomes" id="UP000790787"/>
    </source>
</evidence>
<organism evidence="2 3">
    <name type="scientific">Nicotiana tabacum</name>
    <name type="common">Common tobacco</name>
    <dbReference type="NCBI Taxonomy" id="4097"/>
    <lineage>
        <taxon>Eukaryota</taxon>
        <taxon>Viridiplantae</taxon>
        <taxon>Streptophyta</taxon>
        <taxon>Embryophyta</taxon>
        <taxon>Tracheophyta</taxon>
        <taxon>Spermatophyta</taxon>
        <taxon>Magnoliopsida</taxon>
        <taxon>eudicotyledons</taxon>
        <taxon>Gunneridae</taxon>
        <taxon>Pentapetalae</taxon>
        <taxon>asterids</taxon>
        <taxon>lamiids</taxon>
        <taxon>Solanales</taxon>
        <taxon>Solanaceae</taxon>
        <taxon>Nicotianoideae</taxon>
        <taxon>Nicotianeae</taxon>
        <taxon>Nicotiana</taxon>
    </lineage>
</organism>
<dbReference type="AlphaFoldDB" id="A0A1S4A701"/>
<dbReference type="Pfam" id="PF14244">
    <property type="entry name" value="Retrotran_gag_3"/>
    <property type="match status" value="1"/>
</dbReference>
<dbReference type="OrthoDB" id="1270753at2759"/>
<name>A0A1S4A701_TOBAC</name>
<keyword evidence="2" id="KW-1185">Reference proteome</keyword>
<dbReference type="KEGG" id="nta:107794412"/>
<evidence type="ECO:0000313" key="3">
    <source>
        <dbReference type="RefSeq" id="XP_016472384.1"/>
    </source>
</evidence>
<dbReference type="GeneID" id="107794412"/>
<dbReference type="PaxDb" id="4097-A0A1S4A701"/>
<dbReference type="RefSeq" id="XP_016472384.1">
    <property type="nucleotide sequence ID" value="XM_016616898.1"/>
</dbReference>
<dbReference type="Proteomes" id="UP000790787">
    <property type="component" value="Chromosome 3"/>
</dbReference>
<accession>A0A1S4A701</accession>
<dbReference type="Pfam" id="PF14223">
    <property type="entry name" value="Retrotran_gag_2"/>
    <property type="match status" value="1"/>
</dbReference>
<reference evidence="3" key="2">
    <citation type="submission" date="2025-08" db="UniProtKB">
        <authorList>
            <consortium name="RefSeq"/>
        </authorList>
    </citation>
    <scope>IDENTIFICATION</scope>
    <source>
        <tissue evidence="3">Leaf</tissue>
    </source>
</reference>
<feature type="domain" description="Retrotransposon Copia-like N-terminal" evidence="1">
    <location>
        <begin position="27"/>
        <end position="71"/>
    </location>
</feature>